<dbReference type="EMBL" id="CP109109">
    <property type="protein sequence ID" value="WSB99112.1"/>
    <property type="molecule type" value="Genomic_DNA"/>
</dbReference>
<evidence type="ECO:0000313" key="1">
    <source>
        <dbReference type="EMBL" id="WSB99112.1"/>
    </source>
</evidence>
<proteinExistence type="predicted"/>
<evidence type="ECO:0000313" key="2">
    <source>
        <dbReference type="Proteomes" id="UP001348369"/>
    </source>
</evidence>
<keyword evidence="2" id="KW-1185">Reference proteome</keyword>
<organism evidence="1 2">
    <name type="scientific">Streptomyces scopuliridis</name>
    <dbReference type="NCBI Taxonomy" id="452529"/>
    <lineage>
        <taxon>Bacteria</taxon>
        <taxon>Bacillati</taxon>
        <taxon>Actinomycetota</taxon>
        <taxon>Actinomycetes</taxon>
        <taxon>Kitasatosporales</taxon>
        <taxon>Streptomycetaceae</taxon>
        <taxon>Streptomyces</taxon>
    </lineage>
</organism>
<gene>
    <name evidence="1" type="ORF">OG835_20190</name>
</gene>
<accession>A0ACD4ZMU4</accession>
<name>A0ACD4ZMU4_9ACTN</name>
<dbReference type="Proteomes" id="UP001348369">
    <property type="component" value="Chromosome"/>
</dbReference>
<reference evidence="1" key="1">
    <citation type="submission" date="2022-10" db="EMBL/GenBank/DDBJ databases">
        <title>The complete genomes of actinobacterial strains from the NBC collection.</title>
        <authorList>
            <person name="Joergensen T.S."/>
            <person name="Alvarez Arevalo M."/>
            <person name="Sterndorff E.B."/>
            <person name="Faurdal D."/>
            <person name="Vuksanovic O."/>
            <person name="Mourched A.-S."/>
            <person name="Charusanti P."/>
            <person name="Shaw S."/>
            <person name="Blin K."/>
            <person name="Weber T."/>
        </authorList>
    </citation>
    <scope>NUCLEOTIDE SEQUENCE</scope>
    <source>
        <strain evidence="1">NBC 01771</strain>
    </source>
</reference>
<sequence>MNRRAPLALAACLTAALALAGCSSASSASSSSSDSSANPSANAPQLKVSGGYMPRPVGDLAAGFLVVTNSGGAADKLTSVTSDISDDITIHSTENQKMRKVKSFDIPAGGELNLARGGNHIMFMGLKQQPEQGQKVGIELHFEKSGPIKVELPVKEINYNPAQR</sequence>
<protein>
    <submittedName>
        <fullName evidence="1">Copper chaperone PCu(A)C</fullName>
    </submittedName>
</protein>